<name>A0AAI9CB11_STEMA</name>
<evidence type="ECO:0000313" key="6">
    <source>
        <dbReference type="Proteomes" id="UP001214521"/>
    </source>
</evidence>
<comment type="caution">
    <text evidence="5">The sequence shown here is derived from an EMBL/GenBank/DDBJ whole genome shotgun (WGS) entry which is preliminary data.</text>
</comment>
<dbReference type="CDD" id="cd01392">
    <property type="entry name" value="HTH_LacI"/>
    <property type="match status" value="1"/>
</dbReference>
<dbReference type="RefSeq" id="WP_049445710.1">
    <property type="nucleotide sequence ID" value="NZ_CP056088.1"/>
</dbReference>
<dbReference type="PANTHER" id="PTHR30146:SF153">
    <property type="entry name" value="LACTOSE OPERON REPRESSOR"/>
    <property type="match status" value="1"/>
</dbReference>
<dbReference type="AlphaFoldDB" id="A0AAI9CB11"/>
<organism evidence="5 6">
    <name type="scientific">Stenotrophomonas maltophilia</name>
    <name type="common">Pseudomonas maltophilia</name>
    <name type="synonym">Xanthomonas maltophilia</name>
    <dbReference type="NCBI Taxonomy" id="40324"/>
    <lineage>
        <taxon>Bacteria</taxon>
        <taxon>Pseudomonadati</taxon>
        <taxon>Pseudomonadota</taxon>
        <taxon>Gammaproteobacteria</taxon>
        <taxon>Lysobacterales</taxon>
        <taxon>Lysobacteraceae</taxon>
        <taxon>Stenotrophomonas</taxon>
        <taxon>Stenotrophomonas maltophilia group</taxon>
    </lineage>
</organism>
<dbReference type="Gene3D" id="3.40.50.2300">
    <property type="match status" value="2"/>
</dbReference>
<accession>A0AAI9CB11</accession>
<protein>
    <submittedName>
        <fullName evidence="5">LacI family DNA-binding transcriptional regulator</fullName>
    </submittedName>
</protein>
<evidence type="ECO:0000256" key="2">
    <source>
        <dbReference type="ARBA" id="ARBA00023125"/>
    </source>
</evidence>
<dbReference type="Gene3D" id="1.10.260.40">
    <property type="entry name" value="lambda repressor-like DNA-binding domains"/>
    <property type="match status" value="1"/>
</dbReference>
<dbReference type="EMBL" id="ABLOMU010000016">
    <property type="protein sequence ID" value="EKT4441229.1"/>
    <property type="molecule type" value="Genomic_DNA"/>
</dbReference>
<dbReference type="InterPro" id="IPR010982">
    <property type="entry name" value="Lambda_DNA-bd_dom_sf"/>
</dbReference>
<dbReference type="Proteomes" id="UP001214521">
    <property type="component" value="Unassembled WGS sequence"/>
</dbReference>
<proteinExistence type="predicted"/>
<keyword evidence="1" id="KW-0805">Transcription regulation</keyword>
<dbReference type="PROSITE" id="PS50932">
    <property type="entry name" value="HTH_LACI_2"/>
    <property type="match status" value="1"/>
</dbReference>
<dbReference type="InterPro" id="IPR000843">
    <property type="entry name" value="HTH_LacI"/>
</dbReference>
<dbReference type="GO" id="GO:0000976">
    <property type="term" value="F:transcription cis-regulatory region binding"/>
    <property type="evidence" value="ECO:0007669"/>
    <property type="project" value="TreeGrafter"/>
</dbReference>
<dbReference type="GO" id="GO:0003700">
    <property type="term" value="F:DNA-binding transcription factor activity"/>
    <property type="evidence" value="ECO:0007669"/>
    <property type="project" value="TreeGrafter"/>
</dbReference>
<dbReference type="PRINTS" id="PR00036">
    <property type="entry name" value="HTHLACI"/>
</dbReference>
<feature type="domain" description="HTH lacI-type" evidence="4">
    <location>
        <begin position="19"/>
        <end position="73"/>
    </location>
</feature>
<dbReference type="InterPro" id="IPR028082">
    <property type="entry name" value="Peripla_BP_I"/>
</dbReference>
<evidence type="ECO:0000259" key="4">
    <source>
        <dbReference type="PROSITE" id="PS50932"/>
    </source>
</evidence>
<dbReference type="SUPFAM" id="SSF47413">
    <property type="entry name" value="lambda repressor-like DNA-binding domains"/>
    <property type="match status" value="1"/>
</dbReference>
<dbReference type="Pfam" id="PF13377">
    <property type="entry name" value="Peripla_BP_3"/>
    <property type="match status" value="1"/>
</dbReference>
<dbReference type="SUPFAM" id="SSF53822">
    <property type="entry name" value="Periplasmic binding protein-like I"/>
    <property type="match status" value="1"/>
</dbReference>
<sequence>MSVRNISDAALPASKGKAATINDIARLSGVSKKTVSRIINNSPLVRKDTRDKVEALMREVGYVPDPLARGLAFRRSFLIGLVYDDPGAQCIVDLQHGALEALRGTGYELVVHPCDSQSPDCAHGVRRFVQQQKLHGVILGPRASESAVLTEMLDGIECRYVRINAHVSDDAAQAVVTHDRDGAAAAAGYLLSLGHRDIAVIAGPGNRRTARERTHGFLDRLAQVGLTLPGERVLEAGDTFESGVHAAERLLMGGQRPSAIFAGNDEMAAGVYQVALRAGIAVPQQLSIVSYDDSPLASRLWPPLTSVRRHVSDIGRVAASMLVQADVPDAPTATSVHPQLMVRGSCRAVDA</sequence>
<keyword evidence="3" id="KW-0804">Transcription</keyword>
<evidence type="ECO:0000256" key="1">
    <source>
        <dbReference type="ARBA" id="ARBA00023015"/>
    </source>
</evidence>
<gene>
    <name evidence="5" type="ORF">QEK83_001879</name>
</gene>
<evidence type="ECO:0000313" key="5">
    <source>
        <dbReference type="EMBL" id="EKT4441229.1"/>
    </source>
</evidence>
<reference evidence="5" key="1">
    <citation type="submission" date="2022-07" db="EMBL/GenBank/DDBJ databases">
        <authorList>
            <consortium name="Clinical and Environmental Microbiology Branch: Whole genome sequencing antimicrobial resistance pathogens in the healthcare setting"/>
        </authorList>
    </citation>
    <scope>NUCLEOTIDE SEQUENCE</scope>
    <source>
        <strain evidence="5">Stenotrophomonas_maltophilia_2021CK-00905</strain>
    </source>
</reference>
<dbReference type="InterPro" id="IPR046335">
    <property type="entry name" value="LacI/GalR-like_sensor"/>
</dbReference>
<dbReference type="PANTHER" id="PTHR30146">
    <property type="entry name" value="LACI-RELATED TRANSCRIPTIONAL REPRESSOR"/>
    <property type="match status" value="1"/>
</dbReference>
<keyword evidence="2 5" id="KW-0238">DNA-binding</keyword>
<dbReference type="SMART" id="SM00354">
    <property type="entry name" value="HTH_LACI"/>
    <property type="match status" value="1"/>
</dbReference>
<dbReference type="CDD" id="cd01545">
    <property type="entry name" value="PBP1_SalR"/>
    <property type="match status" value="1"/>
</dbReference>
<dbReference type="Pfam" id="PF00356">
    <property type="entry name" value="LacI"/>
    <property type="match status" value="1"/>
</dbReference>
<dbReference type="PROSITE" id="PS00356">
    <property type="entry name" value="HTH_LACI_1"/>
    <property type="match status" value="1"/>
</dbReference>
<evidence type="ECO:0000256" key="3">
    <source>
        <dbReference type="ARBA" id="ARBA00023163"/>
    </source>
</evidence>